<dbReference type="GO" id="GO:0016491">
    <property type="term" value="F:oxidoreductase activity"/>
    <property type="evidence" value="ECO:0007669"/>
    <property type="project" value="UniProtKB-KW"/>
</dbReference>
<dbReference type="EMBL" id="MLCO01000289">
    <property type="protein sequence ID" value="ONG47285.1"/>
    <property type="molecule type" value="Genomic_DNA"/>
</dbReference>
<dbReference type="OrthoDB" id="9781588at2"/>
<sequence>MKARALWAVAPGIAEIREEVLPEPGPDQLLLRTLATGISRGTERLVHAGRVPEGQWDAMRAPLQSGEFPFPVKYGYAAVGRVEAGPPEKIGQRVFCLHPHQDLFLAPAAMCHVVPAGAPDRRAVLAANLETALNIVWDAAPLPGERILVIGAGVVGLLAAWLMARIPGTAVTVVDTDEGRRSVAEQLGARFATPEDCPDEQELIVHASANPAGLRQALSHAAFEARILEASWFGDRAVSLPLGEAFHSRRLTIRSTQVGAVSPVMRHRRSYADRMALALSLLDSPALDALAGPVVPFDDLPVRMKDILGTPPSGQLAPLCPVITYAS</sequence>
<dbReference type="Pfam" id="PF01262">
    <property type="entry name" value="AlaDh_PNT_C"/>
    <property type="match status" value="1"/>
</dbReference>
<name>A0A1V2GWE3_9PROT</name>
<dbReference type="Gene3D" id="3.40.50.720">
    <property type="entry name" value="NAD(P)-binding Rossmann-like Domain"/>
    <property type="match status" value="1"/>
</dbReference>
<evidence type="ECO:0000256" key="1">
    <source>
        <dbReference type="ARBA" id="ARBA00001947"/>
    </source>
</evidence>
<dbReference type="GO" id="GO:0046872">
    <property type="term" value="F:metal ion binding"/>
    <property type="evidence" value="ECO:0007669"/>
    <property type="project" value="UniProtKB-KW"/>
</dbReference>
<dbReference type="InterPro" id="IPR011032">
    <property type="entry name" value="GroES-like_sf"/>
</dbReference>
<dbReference type="RefSeq" id="WP_076959850.1">
    <property type="nucleotide sequence ID" value="NZ_MLCO01000289.1"/>
</dbReference>
<keyword evidence="4" id="KW-0862">Zinc</keyword>
<feature type="domain" description="Alanine dehydrogenase/pyridine nucleotide transhydrogenase NAD(H)-binding" evidence="6">
    <location>
        <begin position="146"/>
        <end position="207"/>
    </location>
</feature>
<keyword evidence="5" id="KW-0560">Oxidoreductase</keyword>
<dbReference type="SUPFAM" id="SSF50129">
    <property type="entry name" value="GroES-like"/>
    <property type="match status" value="1"/>
</dbReference>
<evidence type="ECO:0000256" key="5">
    <source>
        <dbReference type="ARBA" id="ARBA00023002"/>
    </source>
</evidence>
<dbReference type="SUPFAM" id="SSF51735">
    <property type="entry name" value="NAD(P)-binding Rossmann-fold domains"/>
    <property type="match status" value="1"/>
</dbReference>
<reference evidence="7 8" key="1">
    <citation type="submission" date="2016-10" db="EMBL/GenBank/DDBJ databases">
        <title>Draft Genome sequence of Roseomonas sp. strain M3.</title>
        <authorList>
            <person name="Subhash Y."/>
            <person name="Lee S."/>
        </authorList>
    </citation>
    <scope>NUCLEOTIDE SEQUENCE [LARGE SCALE GENOMIC DNA]</scope>
    <source>
        <strain evidence="7 8">M3</strain>
    </source>
</reference>
<comment type="cofactor">
    <cofactor evidence="1">
        <name>Zn(2+)</name>
        <dbReference type="ChEBI" id="CHEBI:29105"/>
    </cofactor>
</comment>
<dbReference type="Proteomes" id="UP000188879">
    <property type="component" value="Unassembled WGS sequence"/>
</dbReference>
<dbReference type="InterPro" id="IPR007698">
    <property type="entry name" value="AlaDH/PNT_NAD(H)-bd"/>
</dbReference>
<dbReference type="Gene3D" id="3.90.180.10">
    <property type="entry name" value="Medium-chain alcohol dehydrogenases, catalytic domain"/>
    <property type="match status" value="2"/>
</dbReference>
<evidence type="ECO:0000313" key="8">
    <source>
        <dbReference type="Proteomes" id="UP000188879"/>
    </source>
</evidence>
<protein>
    <submittedName>
        <fullName evidence="7">Dehydrogenase</fullName>
    </submittedName>
</protein>
<keyword evidence="3" id="KW-0479">Metal-binding</keyword>
<comment type="caution">
    <text evidence="7">The sequence shown here is derived from an EMBL/GenBank/DDBJ whole genome shotgun (WGS) entry which is preliminary data.</text>
</comment>
<proteinExistence type="inferred from homology"/>
<organism evidence="7 8">
    <name type="scientific">Teichococcus deserti</name>
    <dbReference type="NCBI Taxonomy" id="1817963"/>
    <lineage>
        <taxon>Bacteria</taxon>
        <taxon>Pseudomonadati</taxon>
        <taxon>Pseudomonadota</taxon>
        <taxon>Alphaproteobacteria</taxon>
        <taxon>Acetobacterales</taxon>
        <taxon>Roseomonadaceae</taxon>
        <taxon>Roseomonas</taxon>
    </lineage>
</organism>
<comment type="similarity">
    <text evidence="2">Belongs to the zinc-containing alcohol dehydrogenase family.</text>
</comment>
<evidence type="ECO:0000256" key="3">
    <source>
        <dbReference type="ARBA" id="ARBA00022723"/>
    </source>
</evidence>
<gene>
    <name evidence="7" type="ORF">BKE38_24180</name>
</gene>
<evidence type="ECO:0000313" key="7">
    <source>
        <dbReference type="EMBL" id="ONG47285.1"/>
    </source>
</evidence>
<dbReference type="PANTHER" id="PTHR43350">
    <property type="entry name" value="NAD-DEPENDENT ALCOHOL DEHYDROGENASE"/>
    <property type="match status" value="1"/>
</dbReference>
<dbReference type="CDD" id="cd08255">
    <property type="entry name" value="2-desacetyl-2-hydroxyethyl_bacteriochlorophyllide_like"/>
    <property type="match status" value="1"/>
</dbReference>
<evidence type="ECO:0000256" key="4">
    <source>
        <dbReference type="ARBA" id="ARBA00022833"/>
    </source>
</evidence>
<evidence type="ECO:0000259" key="6">
    <source>
        <dbReference type="Pfam" id="PF01262"/>
    </source>
</evidence>
<accession>A0A1V2GWE3</accession>
<dbReference type="PANTHER" id="PTHR43350:SF19">
    <property type="entry name" value="D-GULOSIDE 3-DEHYDROGENASE"/>
    <property type="match status" value="1"/>
</dbReference>
<keyword evidence="8" id="KW-1185">Reference proteome</keyword>
<dbReference type="AlphaFoldDB" id="A0A1V2GWE3"/>
<dbReference type="InterPro" id="IPR036291">
    <property type="entry name" value="NAD(P)-bd_dom_sf"/>
</dbReference>
<evidence type="ECO:0000256" key="2">
    <source>
        <dbReference type="ARBA" id="ARBA00008072"/>
    </source>
</evidence>